<accession>A0ABT0WA65</accession>
<comment type="caution">
    <text evidence="1">The sequence shown here is derived from an EMBL/GenBank/DDBJ whole genome shotgun (WGS) entry which is preliminary data.</text>
</comment>
<organism evidence="1 2">
    <name type="scientific">Neobacillus pocheonensis</name>
    <dbReference type="NCBI Taxonomy" id="363869"/>
    <lineage>
        <taxon>Bacteria</taxon>
        <taxon>Bacillati</taxon>
        <taxon>Bacillota</taxon>
        <taxon>Bacilli</taxon>
        <taxon>Bacillales</taxon>
        <taxon>Bacillaceae</taxon>
        <taxon>Neobacillus</taxon>
    </lineage>
</organism>
<gene>
    <name evidence="1" type="ORF">NDK43_13435</name>
</gene>
<sequence length="48" mass="5698">MNYVLVIRKKIMQDCFIQMEPNELDPFIQSLEKLASIAQLMEIKEIIE</sequence>
<proteinExistence type="predicted"/>
<protein>
    <submittedName>
        <fullName evidence="1">Uncharacterized protein</fullName>
    </submittedName>
</protein>
<name>A0ABT0WA65_9BACI</name>
<reference evidence="1 2" key="1">
    <citation type="submission" date="2022-06" db="EMBL/GenBank/DDBJ databases">
        <authorList>
            <person name="Jeon C.O."/>
        </authorList>
    </citation>
    <scope>NUCLEOTIDE SEQUENCE [LARGE SCALE GENOMIC DNA]</scope>
    <source>
        <strain evidence="1 2">KCTC 13943</strain>
    </source>
</reference>
<keyword evidence="2" id="KW-1185">Reference proteome</keyword>
<evidence type="ECO:0000313" key="1">
    <source>
        <dbReference type="EMBL" id="MCM2533217.1"/>
    </source>
</evidence>
<evidence type="ECO:0000313" key="2">
    <source>
        <dbReference type="Proteomes" id="UP001523262"/>
    </source>
</evidence>
<dbReference type="EMBL" id="JAMQCR010000001">
    <property type="protein sequence ID" value="MCM2533217.1"/>
    <property type="molecule type" value="Genomic_DNA"/>
</dbReference>
<dbReference type="Proteomes" id="UP001523262">
    <property type="component" value="Unassembled WGS sequence"/>
</dbReference>